<dbReference type="AlphaFoldDB" id="A0A2W2BD66"/>
<dbReference type="RefSeq" id="WP_111197121.1">
    <property type="nucleotide sequence ID" value="NZ_QKVK01000002.1"/>
</dbReference>
<dbReference type="EMBL" id="QKVK01000002">
    <property type="protein sequence ID" value="PZF78138.1"/>
    <property type="molecule type" value="Genomic_DNA"/>
</dbReference>
<gene>
    <name evidence="1" type="ORF">DK847_06900</name>
</gene>
<evidence type="ECO:0000313" key="1">
    <source>
        <dbReference type="EMBL" id="PZF78138.1"/>
    </source>
</evidence>
<dbReference type="Proteomes" id="UP000248795">
    <property type="component" value="Unassembled WGS sequence"/>
</dbReference>
<proteinExistence type="predicted"/>
<keyword evidence="2" id="KW-1185">Reference proteome</keyword>
<name>A0A2W2BD66_9HYPH</name>
<organism evidence="1 2">
    <name type="scientific">Aestuariivirga litoralis</name>
    <dbReference type="NCBI Taxonomy" id="2650924"/>
    <lineage>
        <taxon>Bacteria</taxon>
        <taxon>Pseudomonadati</taxon>
        <taxon>Pseudomonadota</taxon>
        <taxon>Alphaproteobacteria</taxon>
        <taxon>Hyphomicrobiales</taxon>
        <taxon>Aestuariivirgaceae</taxon>
        <taxon>Aestuariivirga</taxon>
    </lineage>
</organism>
<protein>
    <submittedName>
        <fullName evidence="1">Uncharacterized protein</fullName>
    </submittedName>
</protein>
<evidence type="ECO:0000313" key="2">
    <source>
        <dbReference type="Proteomes" id="UP000248795"/>
    </source>
</evidence>
<reference evidence="2" key="1">
    <citation type="submission" date="2018-06" db="EMBL/GenBank/DDBJ databases">
        <title>Aestuariibacter litoralis strain KCTC 52945T.</title>
        <authorList>
            <person name="Li X."/>
            <person name="Salam N."/>
            <person name="Li J.-L."/>
            <person name="Chen Y.-M."/>
            <person name="Yang Z.-W."/>
            <person name="Zhang L.-Y."/>
            <person name="Han M.-X."/>
            <person name="Xiao M."/>
            <person name="Li W.-J."/>
        </authorList>
    </citation>
    <scope>NUCLEOTIDE SEQUENCE [LARGE SCALE GENOMIC DNA]</scope>
    <source>
        <strain evidence="2">KCTC 52945</strain>
    </source>
</reference>
<sequence length="92" mass="9797">MSAIQTRSHVELAARLIDVVGPDRYHRLNEAIALADAEAIGFALRIVTDAIGNHDRTRDQLYALRDFLLGIAAGGTPLGEGAVTTTPTTNAQ</sequence>
<accession>A0A2W2BD66</accession>
<comment type="caution">
    <text evidence="1">The sequence shown here is derived from an EMBL/GenBank/DDBJ whole genome shotgun (WGS) entry which is preliminary data.</text>
</comment>